<evidence type="ECO:0000313" key="2">
    <source>
        <dbReference type="Proteomes" id="UP000001038"/>
    </source>
</evidence>
<dbReference type="SUPFAM" id="SSF51101">
    <property type="entry name" value="Mannose-binding lectins"/>
    <property type="match status" value="1"/>
</dbReference>
<dbReference type="AlphaFoldDB" id="A0A3B3HEZ5"/>
<accession>A0A3B3HEZ5</accession>
<name>A0A3B3HEZ5_ORYLA</name>
<dbReference type="Ensembl" id="ENSORLT00000037426.1">
    <property type="protein sequence ID" value="ENSORLP00000030469.1"/>
    <property type="gene ID" value="ENSORLG00000018280.2"/>
</dbReference>
<dbReference type="GeneTree" id="ENSGT00390000003194"/>
<sequence length="288" mass="32274">MSYLAPVLTIGGQGGRSFSFTGESNGATLKKLWVCVREWQVRGIKVWLTDGQVQEFGEPEGGFSQMEFQDGEQIKSLSLWGNGAGTRLGTIRIRTTLSQEFFPKMTKWNLKKEYPIDVGSGICLGVLGKGGDDIDILQDTAEDGRPGASVLRVMFVFVRKSCVSVLISNHDESAYRREVDRLVLWCSINNLELNTQKTVEMIVDFRKAPSPPIVDSQRMYFLHLGFVFINIGRATVDLPYMAKVKITCYNGKTLKFNTSGIYKCVTYTNAKTIVTEKIMNTKSSIEKY</sequence>
<dbReference type="InterPro" id="IPR036404">
    <property type="entry name" value="Jacalin-like_lectin_dom_sf"/>
</dbReference>
<protein>
    <recommendedName>
        <fullName evidence="3">Jacalin-type lectin domain-containing protein</fullName>
    </recommendedName>
</protein>
<dbReference type="Gene3D" id="2.100.10.30">
    <property type="entry name" value="Jacalin-like lectin domain"/>
    <property type="match status" value="1"/>
</dbReference>
<dbReference type="InterPro" id="IPR053280">
    <property type="entry name" value="Aerolysin-like_pore-former"/>
</dbReference>
<dbReference type="Bgee" id="ENSORLG00000018280">
    <property type="expression patterns" value="Expressed in pharyngeal gill and 5 other cell types or tissues"/>
</dbReference>
<dbReference type="CDD" id="cd09302">
    <property type="entry name" value="Jacalin_like"/>
    <property type="match status" value="1"/>
</dbReference>
<organism evidence="1 2">
    <name type="scientific">Oryzias latipes</name>
    <name type="common">Japanese rice fish</name>
    <name type="synonym">Japanese killifish</name>
    <dbReference type="NCBI Taxonomy" id="8090"/>
    <lineage>
        <taxon>Eukaryota</taxon>
        <taxon>Metazoa</taxon>
        <taxon>Chordata</taxon>
        <taxon>Craniata</taxon>
        <taxon>Vertebrata</taxon>
        <taxon>Euteleostomi</taxon>
        <taxon>Actinopterygii</taxon>
        <taxon>Neopterygii</taxon>
        <taxon>Teleostei</taxon>
        <taxon>Neoteleostei</taxon>
        <taxon>Acanthomorphata</taxon>
        <taxon>Ovalentaria</taxon>
        <taxon>Atherinomorphae</taxon>
        <taxon>Beloniformes</taxon>
        <taxon>Adrianichthyidae</taxon>
        <taxon>Oryziinae</taxon>
        <taxon>Oryzias</taxon>
    </lineage>
</organism>
<keyword evidence="2" id="KW-1185">Reference proteome</keyword>
<reference evidence="1" key="3">
    <citation type="submission" date="2025-09" db="UniProtKB">
        <authorList>
            <consortium name="Ensembl"/>
        </authorList>
    </citation>
    <scope>IDENTIFICATION</scope>
    <source>
        <strain evidence="1">Hd-rR</strain>
    </source>
</reference>
<evidence type="ECO:0008006" key="3">
    <source>
        <dbReference type="Google" id="ProtNLM"/>
    </source>
</evidence>
<proteinExistence type="predicted"/>
<dbReference type="PANTHER" id="PTHR34007">
    <property type="entry name" value="AEROLYSIN-LIKE PROTEIN-RELATED"/>
    <property type="match status" value="1"/>
</dbReference>
<evidence type="ECO:0000313" key="1">
    <source>
        <dbReference type="Ensembl" id="ENSORLP00000030469.1"/>
    </source>
</evidence>
<reference evidence="1 2" key="1">
    <citation type="journal article" date="2007" name="Nature">
        <title>The medaka draft genome and insights into vertebrate genome evolution.</title>
        <authorList>
            <person name="Kasahara M."/>
            <person name="Naruse K."/>
            <person name="Sasaki S."/>
            <person name="Nakatani Y."/>
            <person name="Qu W."/>
            <person name="Ahsan B."/>
            <person name="Yamada T."/>
            <person name="Nagayasu Y."/>
            <person name="Doi K."/>
            <person name="Kasai Y."/>
            <person name="Jindo T."/>
            <person name="Kobayashi D."/>
            <person name="Shimada A."/>
            <person name="Toyoda A."/>
            <person name="Kuroki Y."/>
            <person name="Fujiyama A."/>
            <person name="Sasaki T."/>
            <person name="Shimizu A."/>
            <person name="Asakawa S."/>
            <person name="Shimizu N."/>
            <person name="Hashimoto S."/>
            <person name="Yang J."/>
            <person name="Lee Y."/>
            <person name="Matsushima K."/>
            <person name="Sugano S."/>
            <person name="Sakaizumi M."/>
            <person name="Narita T."/>
            <person name="Ohishi K."/>
            <person name="Haga S."/>
            <person name="Ohta F."/>
            <person name="Nomoto H."/>
            <person name="Nogata K."/>
            <person name="Morishita T."/>
            <person name="Endo T."/>
            <person name="Shin-I T."/>
            <person name="Takeda H."/>
            <person name="Morishita S."/>
            <person name="Kohara Y."/>
        </authorList>
    </citation>
    <scope>NUCLEOTIDE SEQUENCE [LARGE SCALE GENOMIC DNA]</scope>
    <source>
        <strain evidence="1 2">Hd-rR</strain>
    </source>
</reference>
<dbReference type="InParanoid" id="A0A3B3HEZ5"/>
<dbReference type="PANTHER" id="PTHR34007:SF1">
    <property type="entry name" value="AEROLYSIN-LIKE PROTEIN-RELATED"/>
    <property type="match status" value="1"/>
</dbReference>
<dbReference type="SUPFAM" id="SSF56973">
    <property type="entry name" value="Aerolisin/ETX pore-forming domain"/>
    <property type="match status" value="1"/>
</dbReference>
<reference evidence="1" key="2">
    <citation type="submission" date="2025-08" db="UniProtKB">
        <authorList>
            <consortium name="Ensembl"/>
        </authorList>
    </citation>
    <scope>IDENTIFICATION</scope>
    <source>
        <strain evidence="1">Hd-rR</strain>
    </source>
</reference>
<dbReference type="Proteomes" id="UP000001038">
    <property type="component" value="Chromosome 3"/>
</dbReference>